<keyword evidence="8" id="KW-1185">Reference proteome</keyword>
<feature type="transmembrane region" description="Helical" evidence="6">
    <location>
        <begin position="306"/>
        <end position="325"/>
    </location>
</feature>
<sequence length="423" mass="44609">MSIIAEYGFVLLGLACIFGFFMAWGVGANDVANAMGTSVGSKALTIRQAIIIAVILEFAGAYLAGGSVTSTIRKGIIDPTMPQLIEHPELLVYGMLAALLAAGTWLMVATHYGWPVSTTHSIIGAIIGFAVAGIGADVVQWGSISFIACSWIFSPMISGLMAFCVFHSVQRLILDTEDPFSNAKRYVPFYMFLMGFMMSMVTLTKGLSHLGFDFSTFDSIAIATFTGFLLTIIGRLSLRRIHRDLAADATFHFSSVEKVFGSMMVFTACAMAFAHGSNDVANAVGPLAAVVNVVERGGEICANSVMPSWVLLLGGAGIITGLTTYGYRVMATIGKHITELTPSRGFAAELSAATTVVIASGIGFPISTTHTLVGAVLGVGLARGIGALNLQVIGTIFMSWLVTLPAGAVLSLVFFYLLKTSFG</sequence>
<organism evidence="7 8">
    <name type="scientific">Parendozoicomonas callyspongiae</name>
    <dbReference type="NCBI Taxonomy" id="2942213"/>
    <lineage>
        <taxon>Bacteria</taxon>
        <taxon>Pseudomonadati</taxon>
        <taxon>Pseudomonadota</taxon>
        <taxon>Gammaproteobacteria</taxon>
        <taxon>Oceanospirillales</taxon>
        <taxon>Endozoicomonadaceae</taxon>
        <taxon>Parendozoicomonas</taxon>
    </lineage>
</organism>
<feature type="transmembrane region" description="Helical" evidence="6">
    <location>
        <begin position="144"/>
        <end position="166"/>
    </location>
</feature>
<protein>
    <recommendedName>
        <fullName evidence="6">Phosphate transporter</fullName>
    </recommendedName>
</protein>
<dbReference type="Pfam" id="PF01384">
    <property type="entry name" value="PHO4"/>
    <property type="match status" value="1"/>
</dbReference>
<keyword evidence="6" id="KW-0592">Phosphate transport</keyword>
<dbReference type="PANTHER" id="PTHR11101">
    <property type="entry name" value="PHOSPHATE TRANSPORTER"/>
    <property type="match status" value="1"/>
</dbReference>
<dbReference type="InterPro" id="IPR001204">
    <property type="entry name" value="Phos_transporter"/>
</dbReference>
<accession>A0ABT0PCX7</accession>
<feature type="transmembrane region" description="Helical" evidence="6">
    <location>
        <begin position="219"/>
        <end position="238"/>
    </location>
</feature>
<evidence type="ECO:0000256" key="6">
    <source>
        <dbReference type="RuleBase" id="RU363058"/>
    </source>
</evidence>
<dbReference type="RefSeq" id="WP_249698191.1">
    <property type="nucleotide sequence ID" value="NZ_JAMFLX010000004.1"/>
</dbReference>
<feature type="transmembrane region" description="Helical" evidence="6">
    <location>
        <begin position="259"/>
        <end position="277"/>
    </location>
</feature>
<feature type="transmembrane region" description="Helical" evidence="6">
    <location>
        <begin position="397"/>
        <end position="418"/>
    </location>
</feature>
<evidence type="ECO:0000256" key="4">
    <source>
        <dbReference type="ARBA" id="ARBA00022989"/>
    </source>
</evidence>
<evidence type="ECO:0000256" key="1">
    <source>
        <dbReference type="ARBA" id="ARBA00004141"/>
    </source>
</evidence>
<comment type="subcellular location">
    <subcellularLocation>
        <location evidence="1 6">Membrane</location>
        <topology evidence="1 6">Multi-pass membrane protein</topology>
    </subcellularLocation>
</comment>
<dbReference type="Proteomes" id="UP001203338">
    <property type="component" value="Unassembled WGS sequence"/>
</dbReference>
<feature type="transmembrane region" description="Helical" evidence="6">
    <location>
        <begin position="7"/>
        <end position="26"/>
    </location>
</feature>
<name>A0ABT0PCX7_9GAMM</name>
<feature type="transmembrane region" description="Helical" evidence="6">
    <location>
        <begin position="187"/>
        <end position="207"/>
    </location>
</feature>
<evidence type="ECO:0000256" key="2">
    <source>
        <dbReference type="ARBA" id="ARBA00022448"/>
    </source>
</evidence>
<evidence type="ECO:0000313" key="7">
    <source>
        <dbReference type="EMBL" id="MCL6269232.1"/>
    </source>
</evidence>
<evidence type="ECO:0000313" key="8">
    <source>
        <dbReference type="Proteomes" id="UP001203338"/>
    </source>
</evidence>
<keyword evidence="4 6" id="KW-1133">Transmembrane helix</keyword>
<keyword evidence="2 6" id="KW-0813">Transport</keyword>
<dbReference type="EMBL" id="JAMFLX010000004">
    <property type="protein sequence ID" value="MCL6269232.1"/>
    <property type="molecule type" value="Genomic_DNA"/>
</dbReference>
<feature type="transmembrane region" description="Helical" evidence="6">
    <location>
        <begin position="46"/>
        <end position="69"/>
    </location>
</feature>
<evidence type="ECO:0000256" key="3">
    <source>
        <dbReference type="ARBA" id="ARBA00022692"/>
    </source>
</evidence>
<keyword evidence="5 6" id="KW-0472">Membrane</keyword>
<evidence type="ECO:0000256" key="5">
    <source>
        <dbReference type="ARBA" id="ARBA00023136"/>
    </source>
</evidence>
<comment type="similarity">
    <text evidence="6">Belongs to the inorganic phosphate transporter (PiT) (TC 2.A.20) family.</text>
</comment>
<comment type="caution">
    <text evidence="7">The sequence shown here is derived from an EMBL/GenBank/DDBJ whole genome shotgun (WGS) entry which is preliminary data.</text>
</comment>
<keyword evidence="3 6" id="KW-0812">Transmembrane</keyword>
<gene>
    <name evidence="7" type="ORF">M3P05_04640</name>
</gene>
<reference evidence="7 8" key="1">
    <citation type="submission" date="2022-05" db="EMBL/GenBank/DDBJ databases">
        <authorList>
            <person name="Park J.-S."/>
        </authorList>
    </citation>
    <scope>NUCLEOTIDE SEQUENCE [LARGE SCALE GENOMIC DNA]</scope>
    <source>
        <strain evidence="7 8">2012CJ34-2</strain>
    </source>
</reference>
<proteinExistence type="inferred from homology"/>
<dbReference type="PANTHER" id="PTHR11101:SF80">
    <property type="entry name" value="PHOSPHATE TRANSPORTER"/>
    <property type="match status" value="1"/>
</dbReference>